<keyword evidence="2" id="KW-1185">Reference proteome</keyword>
<dbReference type="OrthoDB" id="9793307at2"/>
<dbReference type="RefSeq" id="WP_119435961.1">
    <property type="nucleotide sequence ID" value="NZ_QWGR01000001.1"/>
</dbReference>
<reference evidence="1 2" key="1">
    <citation type="submission" date="2018-08" db="EMBL/GenBank/DDBJ databases">
        <title>Pallidiluteibacterium maritimus gen. nov., sp. nov., isolated from coastal sediment.</title>
        <authorList>
            <person name="Zhou L.Y."/>
        </authorList>
    </citation>
    <scope>NUCLEOTIDE SEQUENCE [LARGE SCALE GENOMIC DNA]</scope>
    <source>
        <strain evidence="1 2">XSD2</strain>
    </source>
</reference>
<evidence type="ECO:0000313" key="1">
    <source>
        <dbReference type="EMBL" id="RIJ50491.1"/>
    </source>
</evidence>
<evidence type="ECO:0008006" key="3">
    <source>
        <dbReference type="Google" id="ProtNLM"/>
    </source>
</evidence>
<dbReference type="Proteomes" id="UP000265926">
    <property type="component" value="Unassembled WGS sequence"/>
</dbReference>
<sequence>MKNQKNITDRKQLKSFFTKGSLPDQGAFEKLIDSTFNKADDKLDINEKGLMIYPSDNGENRLLSFFQDKDDPEATWGLFLTQKDSGGIYIHKISAFREESEDSEVPREPAFYIQKDSHNIGLGTTTPVERLDVNGIISSEGRVGNYLQGELKADGLWHNVFGDKLLNGANAFEIMAYVQGEKGEGKYSLMHAIAVSTYGNSKSKITTTTAHYGKWWNKVAIRWESRPSQLNEEQEQKTGLARLWQIISSWFEPRDPFRYSLQLKTRSNYGNDKKIHFKVSVLWDDRFSPKRKDEQ</sequence>
<accession>A0A399T8J9</accession>
<proteinExistence type="predicted"/>
<organism evidence="1 2">
    <name type="scientific">Maribellus luteus</name>
    <dbReference type="NCBI Taxonomy" id="2305463"/>
    <lineage>
        <taxon>Bacteria</taxon>
        <taxon>Pseudomonadati</taxon>
        <taxon>Bacteroidota</taxon>
        <taxon>Bacteroidia</taxon>
        <taxon>Marinilabiliales</taxon>
        <taxon>Prolixibacteraceae</taxon>
        <taxon>Maribellus</taxon>
    </lineage>
</organism>
<evidence type="ECO:0000313" key="2">
    <source>
        <dbReference type="Proteomes" id="UP000265926"/>
    </source>
</evidence>
<gene>
    <name evidence="1" type="ORF">D1614_00720</name>
</gene>
<protein>
    <recommendedName>
        <fullName evidence="3">Adhesin</fullName>
    </recommendedName>
</protein>
<name>A0A399T8J9_9BACT</name>
<comment type="caution">
    <text evidence="1">The sequence shown here is derived from an EMBL/GenBank/DDBJ whole genome shotgun (WGS) entry which is preliminary data.</text>
</comment>
<dbReference type="AlphaFoldDB" id="A0A399T8J9"/>
<dbReference type="EMBL" id="QWGR01000001">
    <property type="protein sequence ID" value="RIJ50491.1"/>
    <property type="molecule type" value="Genomic_DNA"/>
</dbReference>